<evidence type="ECO:0000256" key="6">
    <source>
        <dbReference type="SAM" id="Phobius"/>
    </source>
</evidence>
<dbReference type="SMART" id="SM00724">
    <property type="entry name" value="TLC"/>
    <property type="match status" value="1"/>
</dbReference>
<feature type="transmembrane region" description="Helical" evidence="6">
    <location>
        <begin position="123"/>
        <end position="144"/>
    </location>
</feature>
<evidence type="ECO:0000313" key="9">
    <source>
        <dbReference type="Proteomes" id="UP000287033"/>
    </source>
</evidence>
<keyword evidence="4 5" id="KW-0472">Membrane</keyword>
<organism evidence="8 9">
    <name type="scientific">Chiloscyllium punctatum</name>
    <name type="common">Brownbanded bambooshark</name>
    <name type="synonym">Hemiscyllium punctatum</name>
    <dbReference type="NCBI Taxonomy" id="137246"/>
    <lineage>
        <taxon>Eukaryota</taxon>
        <taxon>Metazoa</taxon>
        <taxon>Chordata</taxon>
        <taxon>Craniata</taxon>
        <taxon>Vertebrata</taxon>
        <taxon>Chondrichthyes</taxon>
        <taxon>Elasmobranchii</taxon>
        <taxon>Galeomorphii</taxon>
        <taxon>Galeoidea</taxon>
        <taxon>Orectolobiformes</taxon>
        <taxon>Hemiscylliidae</taxon>
        <taxon>Chiloscyllium</taxon>
    </lineage>
</organism>
<gene>
    <name evidence="8" type="ORF">chiPu_0003015</name>
</gene>
<comment type="caution">
    <text evidence="8">The sequence shown here is derived from an EMBL/GenBank/DDBJ whole genome shotgun (WGS) entry which is preliminary data.</text>
</comment>
<dbReference type="PANTHER" id="PTHR13439">
    <property type="entry name" value="CT120 PROTEIN"/>
    <property type="match status" value="1"/>
</dbReference>
<dbReference type="PROSITE" id="PS50922">
    <property type="entry name" value="TLC"/>
    <property type="match status" value="1"/>
</dbReference>
<feature type="domain" description="TLC" evidence="7">
    <location>
        <begin position="33"/>
        <end position="254"/>
    </location>
</feature>
<dbReference type="GO" id="GO:0016020">
    <property type="term" value="C:membrane"/>
    <property type="evidence" value="ECO:0007669"/>
    <property type="project" value="UniProtKB-SubCell"/>
</dbReference>
<name>A0A401S2F8_CHIPU</name>
<feature type="transmembrane region" description="Helical" evidence="6">
    <location>
        <begin position="223"/>
        <end position="246"/>
    </location>
</feature>
<dbReference type="Proteomes" id="UP000287033">
    <property type="component" value="Unassembled WGS sequence"/>
</dbReference>
<dbReference type="InterPro" id="IPR006634">
    <property type="entry name" value="TLC-dom"/>
</dbReference>
<evidence type="ECO:0000256" key="5">
    <source>
        <dbReference type="PROSITE-ProRule" id="PRU00205"/>
    </source>
</evidence>
<dbReference type="GO" id="GO:0005783">
    <property type="term" value="C:endoplasmic reticulum"/>
    <property type="evidence" value="ECO:0007669"/>
    <property type="project" value="TreeGrafter"/>
</dbReference>
<keyword evidence="3 6" id="KW-1133">Transmembrane helix</keyword>
<feature type="transmembrane region" description="Helical" evidence="6">
    <location>
        <begin position="40"/>
        <end position="59"/>
    </location>
</feature>
<dbReference type="Pfam" id="PF03798">
    <property type="entry name" value="TRAM_LAG1_CLN8"/>
    <property type="match status" value="1"/>
</dbReference>
<dbReference type="InterPro" id="IPR050846">
    <property type="entry name" value="TLCD"/>
</dbReference>
<comment type="subcellular location">
    <subcellularLocation>
        <location evidence="1">Membrane</location>
        <topology evidence="1">Multi-pass membrane protein</topology>
    </subcellularLocation>
</comment>
<dbReference type="AlphaFoldDB" id="A0A401S2F8"/>
<evidence type="ECO:0000313" key="8">
    <source>
        <dbReference type="EMBL" id="GCC24613.1"/>
    </source>
</evidence>
<dbReference type="STRING" id="137246.A0A401S2F8"/>
<feature type="transmembrane region" description="Helical" evidence="6">
    <location>
        <begin position="180"/>
        <end position="203"/>
    </location>
</feature>
<proteinExistence type="predicted"/>
<dbReference type="EMBL" id="BEZZ01000062">
    <property type="protein sequence ID" value="GCC24613.1"/>
    <property type="molecule type" value="Genomic_DNA"/>
</dbReference>
<dbReference type="PANTHER" id="PTHR13439:SF66">
    <property type="entry name" value="BCDNA.GH12326"/>
    <property type="match status" value="1"/>
</dbReference>
<sequence>MWYLLALGCLFFPSLFILTRRFLQKNFPSLTEVDTVNISVRFVSSVQAVMATFAGFIITSSCKHVMKDRHWISTNYVVFAAPYMAYDIYAMYLSHWFKHKAKHRNGLKGSSPNIVMDFLKKNFLMVLHHLALLLVCFPIIVYYRKGLGDFFLGCLFVAELSTPFVSFAKILKRFRKQNTLLYKVNGVILLVTFFLCRILVFPYMYWAYGKQYGIPAHLVPFHIPLHCTLGNAMLMAPQVYWLSLIIGKAGKTVKME</sequence>
<evidence type="ECO:0000256" key="3">
    <source>
        <dbReference type="ARBA" id="ARBA00022989"/>
    </source>
</evidence>
<dbReference type="GO" id="GO:0055088">
    <property type="term" value="P:lipid homeostasis"/>
    <property type="evidence" value="ECO:0007669"/>
    <property type="project" value="TreeGrafter"/>
</dbReference>
<keyword evidence="2 5" id="KW-0812">Transmembrane</keyword>
<dbReference type="OMA" id="IIASSCR"/>
<evidence type="ECO:0000259" key="7">
    <source>
        <dbReference type="PROSITE" id="PS50922"/>
    </source>
</evidence>
<dbReference type="OrthoDB" id="10266980at2759"/>
<evidence type="ECO:0000256" key="2">
    <source>
        <dbReference type="ARBA" id="ARBA00022692"/>
    </source>
</evidence>
<evidence type="ECO:0000256" key="4">
    <source>
        <dbReference type="ARBA" id="ARBA00023136"/>
    </source>
</evidence>
<accession>A0A401S2F8</accession>
<reference evidence="8 9" key="1">
    <citation type="journal article" date="2018" name="Nat. Ecol. Evol.">
        <title>Shark genomes provide insights into elasmobranch evolution and the origin of vertebrates.</title>
        <authorList>
            <person name="Hara Y"/>
            <person name="Yamaguchi K"/>
            <person name="Onimaru K"/>
            <person name="Kadota M"/>
            <person name="Koyanagi M"/>
            <person name="Keeley SD"/>
            <person name="Tatsumi K"/>
            <person name="Tanaka K"/>
            <person name="Motone F"/>
            <person name="Kageyama Y"/>
            <person name="Nozu R"/>
            <person name="Adachi N"/>
            <person name="Nishimura O"/>
            <person name="Nakagawa R"/>
            <person name="Tanegashima C"/>
            <person name="Kiyatake I"/>
            <person name="Matsumoto R"/>
            <person name="Murakumo K"/>
            <person name="Nishida K"/>
            <person name="Terakita A"/>
            <person name="Kuratani S"/>
            <person name="Sato K"/>
            <person name="Hyodo S Kuraku.S."/>
        </authorList>
    </citation>
    <scope>NUCLEOTIDE SEQUENCE [LARGE SCALE GENOMIC DNA]</scope>
</reference>
<keyword evidence="9" id="KW-1185">Reference proteome</keyword>
<evidence type="ECO:0000256" key="1">
    <source>
        <dbReference type="ARBA" id="ARBA00004141"/>
    </source>
</evidence>
<protein>
    <recommendedName>
        <fullName evidence="7">TLC domain-containing protein</fullName>
    </recommendedName>
</protein>